<evidence type="ECO:0000256" key="6">
    <source>
        <dbReference type="SAM" id="Phobius"/>
    </source>
</evidence>
<feature type="transmembrane region" description="Helical" evidence="6">
    <location>
        <begin position="672"/>
        <end position="694"/>
    </location>
</feature>
<keyword evidence="4 6" id="KW-1133">Transmembrane helix</keyword>
<evidence type="ECO:0000259" key="8">
    <source>
        <dbReference type="Pfam" id="PF12704"/>
    </source>
</evidence>
<gene>
    <name evidence="9" type="ORF">GJ699_08775</name>
</gene>
<evidence type="ECO:0000313" key="10">
    <source>
        <dbReference type="Proteomes" id="UP000433309"/>
    </source>
</evidence>
<organism evidence="9 10">
    <name type="scientific">Duganella guangzhouensis</name>
    <dbReference type="NCBI Taxonomy" id="2666084"/>
    <lineage>
        <taxon>Bacteria</taxon>
        <taxon>Pseudomonadati</taxon>
        <taxon>Pseudomonadota</taxon>
        <taxon>Betaproteobacteria</taxon>
        <taxon>Burkholderiales</taxon>
        <taxon>Oxalobacteraceae</taxon>
        <taxon>Telluria group</taxon>
        <taxon>Duganella</taxon>
    </lineage>
</organism>
<protein>
    <submittedName>
        <fullName evidence="9">FtsX-like permease family protein</fullName>
    </submittedName>
</protein>
<feature type="domain" description="ABC3 transporter permease C-terminal" evidence="7">
    <location>
        <begin position="678"/>
        <end position="791"/>
    </location>
</feature>
<dbReference type="AlphaFoldDB" id="A0A6I2L023"/>
<dbReference type="PANTHER" id="PTHR30572:SF18">
    <property type="entry name" value="ABC-TYPE MACROLIDE FAMILY EXPORT SYSTEM PERMEASE COMPONENT 2"/>
    <property type="match status" value="1"/>
</dbReference>
<evidence type="ECO:0000256" key="4">
    <source>
        <dbReference type="ARBA" id="ARBA00022989"/>
    </source>
</evidence>
<dbReference type="RefSeq" id="WP_154375202.1">
    <property type="nucleotide sequence ID" value="NZ_WKJK01000004.1"/>
</dbReference>
<dbReference type="EMBL" id="WKJK01000004">
    <property type="protein sequence ID" value="MRW90074.1"/>
    <property type="molecule type" value="Genomic_DNA"/>
</dbReference>
<feature type="transmembrane region" description="Helical" evidence="6">
    <location>
        <begin position="21"/>
        <end position="43"/>
    </location>
</feature>
<evidence type="ECO:0000256" key="2">
    <source>
        <dbReference type="ARBA" id="ARBA00022475"/>
    </source>
</evidence>
<reference evidence="9 10" key="1">
    <citation type="submission" date="2019-11" db="EMBL/GenBank/DDBJ databases">
        <title>Novel species isolated from a subtropical stream in China.</title>
        <authorList>
            <person name="Lu H."/>
        </authorList>
    </citation>
    <scope>NUCLEOTIDE SEQUENCE [LARGE SCALE GENOMIC DNA]</scope>
    <source>
        <strain evidence="9 10">FT80W</strain>
    </source>
</reference>
<keyword evidence="3 6" id="KW-0812">Transmembrane</keyword>
<feature type="transmembrane region" description="Helical" evidence="6">
    <location>
        <begin position="345"/>
        <end position="364"/>
    </location>
</feature>
<feature type="transmembrane region" description="Helical" evidence="6">
    <location>
        <begin position="427"/>
        <end position="453"/>
    </location>
</feature>
<evidence type="ECO:0000259" key="7">
    <source>
        <dbReference type="Pfam" id="PF02687"/>
    </source>
</evidence>
<sequence length="797" mass="85851">MMLRDFRIGWRLLVQQPAYSLVVIGGLAVGFAACFLLFGYVAFCLNYNSHIPDNDRLVMIKARINLIPRPTWNLDVALNLRDAALKSGLASDASIAEYTNRHTMRAGTELHAVTLMAVDPVAPKLFALAAQEGDLQSALTQPDGVALTRSGAAKLFGSRPALGQQVSYGNTTLQVRALLPDPPANSNERYEALVGSASSAWDERNEIASGNEMGHVYVKLKPGASIAALAMLLQADVENTPFVHDLKNSSMASGLNGRNVTDIRLVTVRDLYFDDDLASSGSDDYGHRSSVIGLAAGGLLILALATINYINLATVRTLRRQREIGLRKLLGASAAQLARQFLGEAILVTMLAALAGMLLAWLLLPTFSDLLNRDFTSMFTPSHVMAALAFSCVIGLAAGAYPAWVAQHALPAVVLAGRDNSETAAGLWARRVLTVLQFASAMALCAATLAVSWQTWYASHASPGFDTRHLLVSHLAWGAENQPASDAFLEQLRRVPGIEGVATITEAVGRDGNKRVDMLTTKGGNQITIESKGVSPNWFDVIGVQPLFGRFFHANLNPHDEKDSDGVVLNSSGALAFGFKTPQEAVGQTLSDGIQVIGIAPDIRFQGLYAAPVPLMFRVRANVIVMIRTSATLEAAYRSIEPVWRRNFPNAILDLKTQQAIIADRYADDARLMRILAISSAIAITLAAFGIYVLSAYSVQRSRREIVIRKLHGAGPRDIALMMMREFGLLVGAGAVIGLPLAAIATQRYLANYAEHAPIGGWTLLAALLLAILVTLLATTRNTWSAMRMPPVLALKD</sequence>
<feature type="transmembrane region" description="Helical" evidence="6">
    <location>
        <begin position="759"/>
        <end position="779"/>
    </location>
</feature>
<dbReference type="Pfam" id="PF12704">
    <property type="entry name" value="MacB_PCD"/>
    <property type="match status" value="2"/>
</dbReference>
<comment type="subcellular location">
    <subcellularLocation>
        <location evidence="1">Cell membrane</location>
        <topology evidence="1">Multi-pass membrane protein</topology>
    </subcellularLocation>
</comment>
<accession>A0A6I2L023</accession>
<dbReference type="InterPro" id="IPR025857">
    <property type="entry name" value="MacB_PCD"/>
</dbReference>
<dbReference type="PROSITE" id="PS51257">
    <property type="entry name" value="PROKAR_LIPOPROTEIN"/>
    <property type="match status" value="1"/>
</dbReference>
<dbReference type="GO" id="GO:0022857">
    <property type="term" value="F:transmembrane transporter activity"/>
    <property type="evidence" value="ECO:0007669"/>
    <property type="project" value="TreeGrafter"/>
</dbReference>
<dbReference type="Pfam" id="PF02687">
    <property type="entry name" value="FtsX"/>
    <property type="match status" value="2"/>
</dbReference>
<feature type="domain" description="MacB-like periplasmic core" evidence="8">
    <location>
        <begin position="433"/>
        <end position="641"/>
    </location>
</feature>
<keyword evidence="10" id="KW-1185">Reference proteome</keyword>
<keyword evidence="2" id="KW-1003">Cell membrane</keyword>
<feature type="transmembrane region" description="Helical" evidence="6">
    <location>
        <begin position="727"/>
        <end position="747"/>
    </location>
</feature>
<dbReference type="GO" id="GO:0005886">
    <property type="term" value="C:plasma membrane"/>
    <property type="evidence" value="ECO:0007669"/>
    <property type="project" value="UniProtKB-SubCell"/>
</dbReference>
<feature type="domain" description="ABC3 transporter permease C-terminal" evidence="7">
    <location>
        <begin position="298"/>
        <end position="406"/>
    </location>
</feature>
<evidence type="ECO:0000256" key="1">
    <source>
        <dbReference type="ARBA" id="ARBA00004651"/>
    </source>
</evidence>
<proteinExistence type="predicted"/>
<evidence type="ECO:0000313" key="9">
    <source>
        <dbReference type="EMBL" id="MRW90074.1"/>
    </source>
</evidence>
<dbReference type="PANTHER" id="PTHR30572">
    <property type="entry name" value="MEMBRANE COMPONENT OF TRANSPORTER-RELATED"/>
    <property type="match status" value="1"/>
</dbReference>
<keyword evidence="5 6" id="KW-0472">Membrane</keyword>
<evidence type="ECO:0000256" key="3">
    <source>
        <dbReference type="ARBA" id="ARBA00022692"/>
    </source>
</evidence>
<dbReference type="Proteomes" id="UP000433309">
    <property type="component" value="Unassembled WGS sequence"/>
</dbReference>
<evidence type="ECO:0000256" key="5">
    <source>
        <dbReference type="ARBA" id="ARBA00023136"/>
    </source>
</evidence>
<comment type="caution">
    <text evidence="9">The sequence shown here is derived from an EMBL/GenBank/DDBJ whole genome shotgun (WGS) entry which is preliminary data.</text>
</comment>
<feature type="transmembrane region" description="Helical" evidence="6">
    <location>
        <begin position="291"/>
        <end position="312"/>
    </location>
</feature>
<dbReference type="InterPro" id="IPR003838">
    <property type="entry name" value="ABC3_permease_C"/>
</dbReference>
<feature type="transmembrane region" description="Helical" evidence="6">
    <location>
        <begin position="384"/>
        <end position="406"/>
    </location>
</feature>
<name>A0A6I2L023_9BURK</name>
<dbReference type="InterPro" id="IPR050250">
    <property type="entry name" value="Macrolide_Exporter_MacB"/>
</dbReference>
<feature type="domain" description="MacB-like periplasmic core" evidence="8">
    <location>
        <begin position="20"/>
        <end position="234"/>
    </location>
</feature>